<reference evidence="2" key="1">
    <citation type="submission" date="2020-10" db="EMBL/GenBank/DDBJ databases">
        <authorList>
            <person name="Gilroy R."/>
        </authorList>
    </citation>
    <scope>NUCLEOTIDE SEQUENCE</scope>
    <source>
        <strain evidence="2">B1-8020</strain>
    </source>
</reference>
<evidence type="ECO:0000259" key="1">
    <source>
        <dbReference type="Pfam" id="PF07603"/>
    </source>
</evidence>
<evidence type="ECO:0000313" key="3">
    <source>
        <dbReference type="Proteomes" id="UP000823604"/>
    </source>
</evidence>
<proteinExistence type="predicted"/>
<accession>A0A9D9IJI6</accession>
<gene>
    <name evidence="2" type="ORF">IAB81_06935</name>
</gene>
<dbReference type="InterPro" id="IPR011460">
    <property type="entry name" value="Lcl_C"/>
</dbReference>
<sequence>MNRVINIRKILFAAIAFGIVSGCSEKPLEEREQLQISASVSFAPRNEVGGVIDNSMIENLDFSFLRAEIGRRSIEYQPDVISASCIFPDGESEEATVIFSPKQYYKPDGSYSMMEGWYPAGTYNSESMEVSIPFDGNVDIIASQFLIGNYEDRAIDDLFIFNHQLTQLQLEVIAESELAAQKWGKVTSITMTGESDTYINVLPENESQAEEGVYADFDGTSDHAVTLPSEEIEIPYEKAAPAGMLMVEPRTIGTRSSMTFLIETTGNGTTEVVIDAEEFNGEKFPAGTARKVTLRFLQGTIEIIVYADPVPWDTPETVEHNIGENQAYVRKGENYIVTKNMFGNAAGWNVRSEEWTAETDYSSEDMDSVPAVLEVYTEDSGNMSHSEAVSTCSDLGEGWRLPCRMELQLIAAYKDQLDKPAKDGSVHTPEGAYWSATVDGSGNAFYVDMSDISSAPETVTAAYNVRCVRDIVME</sequence>
<dbReference type="EMBL" id="JADIMA010000067">
    <property type="protein sequence ID" value="MBO8473350.1"/>
    <property type="molecule type" value="Genomic_DNA"/>
</dbReference>
<feature type="domain" description="Lcl C-terminal" evidence="1">
    <location>
        <begin position="379"/>
        <end position="469"/>
    </location>
</feature>
<comment type="caution">
    <text evidence="2">The sequence shown here is derived from an EMBL/GenBank/DDBJ whole genome shotgun (WGS) entry which is preliminary data.</text>
</comment>
<evidence type="ECO:0000313" key="2">
    <source>
        <dbReference type="EMBL" id="MBO8473350.1"/>
    </source>
</evidence>
<protein>
    <submittedName>
        <fullName evidence="2">DUF1566 domain-containing protein</fullName>
    </submittedName>
</protein>
<name>A0A9D9IJI6_9BACT</name>
<dbReference type="AlphaFoldDB" id="A0A9D9IJI6"/>
<organism evidence="2 3">
    <name type="scientific">Candidatus Merdivivens pullicola</name>
    <dbReference type="NCBI Taxonomy" id="2840872"/>
    <lineage>
        <taxon>Bacteria</taxon>
        <taxon>Pseudomonadati</taxon>
        <taxon>Bacteroidota</taxon>
        <taxon>Bacteroidia</taxon>
        <taxon>Bacteroidales</taxon>
        <taxon>Muribaculaceae</taxon>
        <taxon>Muribaculaceae incertae sedis</taxon>
        <taxon>Candidatus Merdivivens</taxon>
    </lineage>
</organism>
<dbReference type="Pfam" id="PF07603">
    <property type="entry name" value="Lcl_C"/>
    <property type="match status" value="1"/>
</dbReference>
<dbReference type="Proteomes" id="UP000823604">
    <property type="component" value="Unassembled WGS sequence"/>
</dbReference>
<dbReference type="PROSITE" id="PS51257">
    <property type="entry name" value="PROKAR_LIPOPROTEIN"/>
    <property type="match status" value="1"/>
</dbReference>
<reference evidence="2" key="2">
    <citation type="journal article" date="2021" name="PeerJ">
        <title>Extensive microbial diversity within the chicken gut microbiome revealed by metagenomics and culture.</title>
        <authorList>
            <person name="Gilroy R."/>
            <person name="Ravi A."/>
            <person name="Getino M."/>
            <person name="Pursley I."/>
            <person name="Horton D.L."/>
            <person name="Alikhan N.F."/>
            <person name="Baker D."/>
            <person name="Gharbi K."/>
            <person name="Hall N."/>
            <person name="Watson M."/>
            <person name="Adriaenssens E.M."/>
            <person name="Foster-Nyarko E."/>
            <person name="Jarju S."/>
            <person name="Secka A."/>
            <person name="Antonio M."/>
            <person name="Oren A."/>
            <person name="Chaudhuri R.R."/>
            <person name="La Ragione R."/>
            <person name="Hildebrand F."/>
            <person name="Pallen M.J."/>
        </authorList>
    </citation>
    <scope>NUCLEOTIDE SEQUENCE</scope>
    <source>
        <strain evidence="2">B1-8020</strain>
    </source>
</reference>